<dbReference type="InterPro" id="IPR029016">
    <property type="entry name" value="GAF-like_dom_sf"/>
</dbReference>
<dbReference type="SUPFAM" id="SSF55781">
    <property type="entry name" value="GAF domain-like"/>
    <property type="match status" value="1"/>
</dbReference>
<comment type="caution">
    <text evidence="2">The sequence shown here is derived from an EMBL/GenBank/DDBJ whole genome shotgun (WGS) entry which is preliminary data.</text>
</comment>
<reference evidence="2 3" key="1">
    <citation type="submission" date="2016-05" db="EMBL/GenBank/DDBJ databases">
        <authorList>
            <person name="Lavstsen T."/>
            <person name="Jespersen J.S."/>
        </authorList>
    </citation>
    <scope>NUCLEOTIDE SEQUENCE [LARGE SCALE GENOMIC DNA]</scope>
    <source>
        <strain evidence="2 3">KCJ1736</strain>
    </source>
</reference>
<accession>A0A176XGG0</accession>
<dbReference type="RefSeq" id="WP_063947847.1">
    <property type="nucleotide sequence ID" value="NZ_LXPS01000006.1"/>
</dbReference>
<sequence>MKDILTTASAAEILGVSVRTAQLWVESGQLPSWKTPGGHRRIPRQAVLDLVEENNTEQVSMAARAVVVAANGRADDWRLLGLPGSGLLLDVVKDVETAFGLVALTPPMLIIVENADDDDRRKFVAMVGSNSRLKQTWLFSLVDKGPERPVARAHHRVQLKMSSNVSELSSAIMNHLRSTIPATPRSAGFLPPWNESARLEAVQHSDLLGSAPDASFDRLVRLAAHAARTPVAMFTLITRDTQWFKSRIGFDGETTPRDWSFCNQTLLANQFTVIEDLSKVENFVQNPALAEPFGFRFYAGAPVRDPQDFALGSICVIDVVPRKLDGSELEALSTIAEATSNLIRVRIQQREERNKLTSAI</sequence>
<protein>
    <recommendedName>
        <fullName evidence="1">GAF domain-containing protein</fullName>
    </recommendedName>
</protein>
<dbReference type="PANTHER" id="PTHR43102:SF2">
    <property type="entry name" value="GAF DOMAIN-CONTAINING PROTEIN"/>
    <property type="match status" value="1"/>
</dbReference>
<dbReference type="InterPro" id="IPR041657">
    <property type="entry name" value="HTH_17"/>
</dbReference>
<dbReference type="Pfam" id="PF12728">
    <property type="entry name" value="HTH_17"/>
    <property type="match status" value="1"/>
</dbReference>
<dbReference type="SMART" id="SM00065">
    <property type="entry name" value="GAF"/>
    <property type="match status" value="1"/>
</dbReference>
<dbReference type="Pfam" id="PF01590">
    <property type="entry name" value="GAF"/>
    <property type="match status" value="1"/>
</dbReference>
<gene>
    <name evidence="2" type="ORF">A7J57_21920</name>
</gene>
<dbReference type="InterPro" id="IPR009061">
    <property type="entry name" value="DNA-bd_dom_put_sf"/>
</dbReference>
<dbReference type="PANTHER" id="PTHR43102">
    <property type="entry name" value="SLR1143 PROTEIN"/>
    <property type="match status" value="1"/>
</dbReference>
<evidence type="ECO:0000313" key="3">
    <source>
        <dbReference type="Proteomes" id="UP000077098"/>
    </source>
</evidence>
<dbReference type="InterPro" id="IPR010093">
    <property type="entry name" value="SinI_DNA-bd"/>
</dbReference>
<name>A0A176XGG0_AGRTU</name>
<dbReference type="Proteomes" id="UP000077098">
    <property type="component" value="Unassembled WGS sequence"/>
</dbReference>
<organism evidence="2 3">
    <name type="scientific">Agrobacterium tumefaciens</name>
    <dbReference type="NCBI Taxonomy" id="358"/>
    <lineage>
        <taxon>Bacteria</taxon>
        <taxon>Pseudomonadati</taxon>
        <taxon>Pseudomonadota</taxon>
        <taxon>Alphaproteobacteria</taxon>
        <taxon>Hyphomicrobiales</taxon>
        <taxon>Rhizobiaceae</taxon>
        <taxon>Rhizobium/Agrobacterium group</taxon>
        <taxon>Agrobacterium</taxon>
        <taxon>Agrobacterium tumefaciens complex</taxon>
    </lineage>
</organism>
<dbReference type="InterPro" id="IPR003018">
    <property type="entry name" value="GAF"/>
</dbReference>
<evidence type="ECO:0000313" key="2">
    <source>
        <dbReference type="EMBL" id="OAE48347.1"/>
    </source>
</evidence>
<dbReference type="GO" id="GO:0003677">
    <property type="term" value="F:DNA binding"/>
    <property type="evidence" value="ECO:0007669"/>
    <property type="project" value="InterPro"/>
</dbReference>
<feature type="domain" description="GAF" evidence="1">
    <location>
        <begin position="211"/>
        <end position="353"/>
    </location>
</feature>
<dbReference type="AlphaFoldDB" id="A0A176XGG0"/>
<dbReference type="Gene3D" id="1.10.1660.10">
    <property type="match status" value="1"/>
</dbReference>
<dbReference type="EMBL" id="LXPS01000006">
    <property type="protein sequence ID" value="OAE48347.1"/>
    <property type="molecule type" value="Genomic_DNA"/>
</dbReference>
<dbReference type="NCBIfam" id="TIGR01764">
    <property type="entry name" value="excise"/>
    <property type="match status" value="1"/>
</dbReference>
<proteinExistence type="predicted"/>
<dbReference type="CDD" id="cd04762">
    <property type="entry name" value="HTH_MerR-trunc"/>
    <property type="match status" value="1"/>
</dbReference>
<dbReference type="Gene3D" id="3.30.450.40">
    <property type="match status" value="1"/>
</dbReference>
<evidence type="ECO:0000259" key="1">
    <source>
        <dbReference type="SMART" id="SM00065"/>
    </source>
</evidence>
<dbReference type="SUPFAM" id="SSF46955">
    <property type="entry name" value="Putative DNA-binding domain"/>
    <property type="match status" value="1"/>
</dbReference>